<protein>
    <recommendedName>
        <fullName evidence="4">DUF4345 domain-containing protein</fullName>
    </recommendedName>
</protein>
<evidence type="ECO:0008006" key="4">
    <source>
        <dbReference type="Google" id="ProtNLM"/>
    </source>
</evidence>
<dbReference type="EMBL" id="JAPWIE010000002">
    <property type="protein sequence ID" value="MCZ4549473.1"/>
    <property type="molecule type" value="Genomic_DNA"/>
</dbReference>
<keyword evidence="1" id="KW-0472">Membrane</keyword>
<organism evidence="2 3">
    <name type="scientific">Gordonia rubripertincta</name>
    <name type="common">Rhodococcus corallinus</name>
    <dbReference type="NCBI Taxonomy" id="36822"/>
    <lineage>
        <taxon>Bacteria</taxon>
        <taxon>Bacillati</taxon>
        <taxon>Actinomycetota</taxon>
        <taxon>Actinomycetes</taxon>
        <taxon>Mycobacteriales</taxon>
        <taxon>Gordoniaceae</taxon>
        <taxon>Gordonia</taxon>
    </lineage>
</organism>
<proteinExistence type="predicted"/>
<name>A0ABT4MR44_GORRU</name>
<feature type="transmembrane region" description="Helical" evidence="1">
    <location>
        <begin position="73"/>
        <end position="93"/>
    </location>
</feature>
<keyword evidence="1" id="KW-1133">Transmembrane helix</keyword>
<evidence type="ECO:0000313" key="2">
    <source>
        <dbReference type="EMBL" id="MCZ4549473.1"/>
    </source>
</evidence>
<dbReference type="Proteomes" id="UP001067235">
    <property type="component" value="Unassembled WGS sequence"/>
</dbReference>
<feature type="transmembrane region" description="Helical" evidence="1">
    <location>
        <begin position="105"/>
        <end position="127"/>
    </location>
</feature>
<accession>A0ABT4MR44</accession>
<reference evidence="2" key="1">
    <citation type="submission" date="2022-12" db="EMBL/GenBank/DDBJ databases">
        <authorList>
            <person name="Krivoruchko A.V."/>
            <person name="Elkin A."/>
        </authorList>
    </citation>
    <scope>NUCLEOTIDE SEQUENCE</scope>
    <source>
        <strain evidence="2">IEGM 1388</strain>
    </source>
</reference>
<keyword evidence="3" id="KW-1185">Reference proteome</keyword>
<feature type="transmembrane region" description="Helical" evidence="1">
    <location>
        <begin position="47"/>
        <end position="66"/>
    </location>
</feature>
<sequence>MSLLIRLGLLILFVVEFVVGVWNQVFPASFYEHFPTVDLTPPYSEHYARDFGGATLGIALLLLIALIRPRAAFVIPAAAAYTVFSLPHFMFHLGHTHGATTTETVALTSANAFVLLVGLGVIALTVVRDRRTHTASGPE</sequence>
<evidence type="ECO:0000313" key="3">
    <source>
        <dbReference type="Proteomes" id="UP001067235"/>
    </source>
</evidence>
<dbReference type="RefSeq" id="WP_301570009.1">
    <property type="nucleotide sequence ID" value="NZ_JAPWIE010000002.1"/>
</dbReference>
<evidence type="ECO:0000256" key="1">
    <source>
        <dbReference type="SAM" id="Phobius"/>
    </source>
</evidence>
<keyword evidence="1" id="KW-0812">Transmembrane</keyword>
<gene>
    <name evidence="2" type="ORF">O4213_05735</name>
</gene>
<comment type="caution">
    <text evidence="2">The sequence shown here is derived from an EMBL/GenBank/DDBJ whole genome shotgun (WGS) entry which is preliminary data.</text>
</comment>